<keyword evidence="1" id="KW-0175">Coiled coil</keyword>
<evidence type="ECO:0000313" key="2">
    <source>
        <dbReference type="EMBL" id="KGF53719.1"/>
    </source>
</evidence>
<dbReference type="AlphaFoldDB" id="A0A096D845"/>
<organism evidence="2 3">
    <name type="scientific">Flavonifractor plautii 1_3_50AFAA</name>
    <dbReference type="NCBI Taxonomy" id="742738"/>
    <lineage>
        <taxon>Bacteria</taxon>
        <taxon>Bacillati</taxon>
        <taxon>Bacillota</taxon>
        <taxon>Clostridia</taxon>
        <taxon>Eubacteriales</taxon>
        <taxon>Oscillospiraceae</taxon>
        <taxon>Flavonifractor</taxon>
    </lineage>
</organism>
<evidence type="ECO:0000313" key="3">
    <source>
        <dbReference type="Proteomes" id="UP000029585"/>
    </source>
</evidence>
<proteinExistence type="predicted"/>
<dbReference type="Proteomes" id="UP000029585">
    <property type="component" value="Unassembled WGS sequence"/>
</dbReference>
<dbReference type="PATRIC" id="fig|742738.3.peg.3646"/>
<dbReference type="HOGENOM" id="CLU_109731_0_0_9"/>
<reference evidence="2 3" key="1">
    <citation type="submission" date="2011-08" db="EMBL/GenBank/DDBJ databases">
        <title>The Genome Sequence of Clostridium orbiscindens 1_3_50AFAA.</title>
        <authorList>
            <consortium name="The Broad Institute Genome Sequencing Platform"/>
            <person name="Earl A."/>
            <person name="Ward D."/>
            <person name="Feldgarden M."/>
            <person name="Gevers D."/>
            <person name="Daigneault M."/>
            <person name="Strauss J."/>
            <person name="Allen-Vercoe E."/>
            <person name="Young S.K."/>
            <person name="Zeng Q."/>
            <person name="Gargeya S."/>
            <person name="Fitzgerald M."/>
            <person name="Haas B."/>
            <person name="Abouelleil A."/>
            <person name="Alvarado L."/>
            <person name="Arachchi H.M."/>
            <person name="Berlin A."/>
            <person name="Brown A."/>
            <person name="Chapman S.B."/>
            <person name="Chen Z."/>
            <person name="Dunbar C."/>
            <person name="Freedman E."/>
            <person name="Gearin G."/>
            <person name="Gellesch M."/>
            <person name="Goldberg J."/>
            <person name="Griggs A."/>
            <person name="Gujja S."/>
            <person name="Heiman D."/>
            <person name="Howarth C."/>
            <person name="Larson L."/>
            <person name="Lui A."/>
            <person name="MacDonald P.J.P."/>
            <person name="Montmayeur A."/>
            <person name="Murphy C."/>
            <person name="Neiman D."/>
            <person name="Pearson M."/>
            <person name="Priest M."/>
            <person name="Roberts A."/>
            <person name="Saif S."/>
            <person name="Shea T."/>
            <person name="Shenoy N."/>
            <person name="Sisk P."/>
            <person name="Stolte C."/>
            <person name="Sykes S."/>
            <person name="Wortman J."/>
            <person name="Nusbaum C."/>
            <person name="Birren B."/>
        </authorList>
    </citation>
    <scope>NUCLEOTIDE SEQUENCE [LARGE SCALE GENOMIC DNA]</scope>
    <source>
        <strain evidence="2 3">1_3_50AFAA</strain>
    </source>
</reference>
<feature type="coiled-coil region" evidence="1">
    <location>
        <begin position="57"/>
        <end position="111"/>
    </location>
</feature>
<comment type="caution">
    <text evidence="2">The sequence shown here is derived from an EMBL/GenBank/DDBJ whole genome shotgun (WGS) entry which is preliminary data.</text>
</comment>
<evidence type="ECO:0008006" key="4">
    <source>
        <dbReference type="Google" id="ProtNLM"/>
    </source>
</evidence>
<dbReference type="eggNOG" id="COG1961">
    <property type="taxonomic scope" value="Bacteria"/>
</dbReference>
<accession>A0A096D845</accession>
<protein>
    <recommendedName>
        <fullName evidence="4">Recombinase domain-containing protein</fullName>
    </recommendedName>
</protein>
<sequence length="219" mass="25563">MNTKKHKTCTAKHKSVRKIPLENAVVSATMAKVMNDDFVEYIADAVMDLQGKESSELPALRQQLAETERGIENMLNAIQMGIINQSTKQRLDELEERKKEIELHIIQEEIKKPMLSREDVTFWICRFRKLNVSRLEERWRLIDSFVNSVTIFDDYILIAFNYKDGETRLDFSDIESSDLQSVGGPWVSPIRAHPFFNNLQISFESGTEMYYFFLFSAYM</sequence>
<keyword evidence="3" id="KW-1185">Reference proteome</keyword>
<evidence type="ECO:0000256" key="1">
    <source>
        <dbReference type="SAM" id="Coils"/>
    </source>
</evidence>
<name>A0A096D845_FLAPL</name>
<dbReference type="EMBL" id="ADLO01000105">
    <property type="protein sequence ID" value="KGF53719.1"/>
    <property type="molecule type" value="Genomic_DNA"/>
</dbReference>
<gene>
    <name evidence="2" type="ORF">HMPREF9460_03539</name>
</gene>